<dbReference type="CDD" id="cd08646">
    <property type="entry name" value="FMT_core_Met-tRNA-FMT_N"/>
    <property type="match status" value="1"/>
</dbReference>
<dbReference type="SUPFAM" id="SSF53328">
    <property type="entry name" value="Formyltransferase"/>
    <property type="match status" value="1"/>
</dbReference>
<dbReference type="InterPro" id="IPR002376">
    <property type="entry name" value="Formyl_transf_N"/>
</dbReference>
<evidence type="ECO:0000259" key="6">
    <source>
        <dbReference type="Pfam" id="PF02911"/>
    </source>
</evidence>
<dbReference type="PANTHER" id="PTHR11138:SF5">
    <property type="entry name" value="METHIONYL-TRNA FORMYLTRANSFERASE, MITOCHONDRIAL"/>
    <property type="match status" value="1"/>
</dbReference>
<dbReference type="Proteomes" id="UP000010310">
    <property type="component" value="Unassembled WGS sequence"/>
</dbReference>
<dbReference type="InterPro" id="IPR001555">
    <property type="entry name" value="GART_AS"/>
</dbReference>
<keyword evidence="4" id="KW-0648">Protein biosynthesis</keyword>
<dbReference type="InterPro" id="IPR041711">
    <property type="entry name" value="Met-tRNA-FMT_N"/>
</dbReference>
<dbReference type="STRING" id="1208365.B273_0928"/>
<comment type="caution">
    <text evidence="7">The sequence shown here is derived from an EMBL/GenBank/DDBJ whole genome shotgun (WGS) entry which is preliminary data.</text>
</comment>
<protein>
    <recommendedName>
        <fullName evidence="2">methionyl-tRNA formyltransferase</fullName>
        <ecNumber evidence="2">2.1.2.9</ecNumber>
    </recommendedName>
</protein>
<accession>K6GIK6</accession>
<reference evidence="7 8" key="1">
    <citation type="submission" date="2012-09" db="EMBL/GenBank/DDBJ databases">
        <authorList>
            <person name="Dupont C.L."/>
            <person name="Rusch D.B."/>
            <person name="Lombardo M.-J."/>
            <person name="Novotny M."/>
            <person name="Yee-Greenbaum J."/>
            <person name="Laskin R."/>
        </authorList>
    </citation>
    <scope>NUCLEOTIDE SEQUENCE [LARGE SCALE GENOMIC DNA]</scope>
    <source>
        <strain evidence="7">SAR86E</strain>
    </source>
</reference>
<feature type="domain" description="Formyl transferase C-terminal" evidence="6">
    <location>
        <begin position="202"/>
        <end position="300"/>
    </location>
</feature>
<dbReference type="InterPro" id="IPR005793">
    <property type="entry name" value="Formyl_trans_C"/>
</dbReference>
<keyword evidence="3 7" id="KW-0808">Transferase</keyword>
<evidence type="ECO:0000256" key="2">
    <source>
        <dbReference type="ARBA" id="ARBA00012261"/>
    </source>
</evidence>
<keyword evidence="8" id="KW-1185">Reference proteome</keyword>
<comment type="similarity">
    <text evidence="1">Belongs to the Fmt family.</text>
</comment>
<dbReference type="InterPro" id="IPR011034">
    <property type="entry name" value="Formyl_transferase-like_C_sf"/>
</dbReference>
<dbReference type="InterPro" id="IPR044135">
    <property type="entry name" value="Met-tRNA-FMT_C"/>
</dbReference>
<evidence type="ECO:0000313" key="7">
    <source>
        <dbReference type="EMBL" id="EKO36866.1"/>
    </source>
</evidence>
<gene>
    <name evidence="7" type="primary">fmt</name>
    <name evidence="7" type="ORF">B273_0928</name>
</gene>
<evidence type="ECO:0000256" key="1">
    <source>
        <dbReference type="ARBA" id="ARBA00010699"/>
    </source>
</evidence>
<dbReference type="EMBL" id="AMWX01000002">
    <property type="protein sequence ID" value="EKO36866.1"/>
    <property type="molecule type" value="Genomic_DNA"/>
</dbReference>
<proteinExistence type="inferred from homology"/>
<evidence type="ECO:0000313" key="8">
    <source>
        <dbReference type="Proteomes" id="UP000010310"/>
    </source>
</evidence>
<dbReference type="PANTHER" id="PTHR11138">
    <property type="entry name" value="METHIONYL-TRNA FORMYLTRANSFERASE"/>
    <property type="match status" value="1"/>
</dbReference>
<evidence type="ECO:0000256" key="3">
    <source>
        <dbReference type="ARBA" id="ARBA00022679"/>
    </source>
</evidence>
<dbReference type="CDD" id="cd08704">
    <property type="entry name" value="Met_tRNA_FMT_C"/>
    <property type="match status" value="1"/>
</dbReference>
<name>K6GIK6_9GAMM</name>
<dbReference type="GO" id="GO:0004479">
    <property type="term" value="F:methionyl-tRNA formyltransferase activity"/>
    <property type="evidence" value="ECO:0007669"/>
    <property type="project" value="UniProtKB-EC"/>
</dbReference>
<evidence type="ECO:0000256" key="4">
    <source>
        <dbReference type="ARBA" id="ARBA00022917"/>
    </source>
</evidence>
<dbReference type="Pfam" id="PF00551">
    <property type="entry name" value="Formyl_trans_N"/>
    <property type="match status" value="1"/>
</dbReference>
<dbReference type="PROSITE" id="PS00373">
    <property type="entry name" value="GART"/>
    <property type="match status" value="1"/>
</dbReference>
<dbReference type="InterPro" id="IPR036477">
    <property type="entry name" value="Formyl_transf_N_sf"/>
</dbReference>
<dbReference type="PATRIC" id="fig|1208365.4.peg.505"/>
<sequence length="306" mass="34618">MKVLFAGSPASSAQILKFLYLDGFKIVGVISQPDKRSKRGKNKDPSSVSAEASKLNLSVYKPEKLDKSFQNEIKDLEFDFLIVSAYGKILPEWLLDKARVAPINIHFSLLPKYRGASPIQSAILDNESKTGISIMEMTKGLDEGPVYSFYEHEILISDSKIDLEEKLVVLCIQNLGKDLRDIYSKNITPVPQRNDEASYCKKIDKLSGLINFSTESAEMIFQKYKAFFGWPGIYFMKNNIVINIHGLREFDESECGPMDKQFKFIRNGLAVKTIDKTIVITYLQFPGKRIISSSDAANSYSNFFQE</sequence>
<dbReference type="Gene3D" id="3.40.50.12230">
    <property type="match status" value="1"/>
</dbReference>
<dbReference type="EC" id="2.1.2.9" evidence="2"/>
<dbReference type="SUPFAM" id="SSF50486">
    <property type="entry name" value="FMT C-terminal domain-like"/>
    <property type="match status" value="1"/>
</dbReference>
<organism evidence="7 8">
    <name type="scientific">SAR86 cluster bacterium SAR86E</name>
    <dbReference type="NCBI Taxonomy" id="1208365"/>
    <lineage>
        <taxon>Bacteria</taxon>
        <taxon>Pseudomonadati</taxon>
        <taxon>Pseudomonadota</taxon>
        <taxon>Gammaproteobacteria</taxon>
        <taxon>SAR86 cluster</taxon>
    </lineage>
</organism>
<dbReference type="InterPro" id="IPR005794">
    <property type="entry name" value="Fmt"/>
</dbReference>
<dbReference type="NCBIfam" id="TIGR00460">
    <property type="entry name" value="fmt"/>
    <property type="match status" value="1"/>
</dbReference>
<feature type="domain" description="Formyl transferase N-terminal" evidence="5">
    <location>
        <begin position="3"/>
        <end position="167"/>
    </location>
</feature>
<dbReference type="GO" id="GO:0005829">
    <property type="term" value="C:cytosol"/>
    <property type="evidence" value="ECO:0007669"/>
    <property type="project" value="TreeGrafter"/>
</dbReference>
<dbReference type="AlphaFoldDB" id="K6GIK6"/>
<evidence type="ECO:0000259" key="5">
    <source>
        <dbReference type="Pfam" id="PF00551"/>
    </source>
</evidence>
<dbReference type="Pfam" id="PF02911">
    <property type="entry name" value="Formyl_trans_C"/>
    <property type="match status" value="1"/>
</dbReference>